<feature type="domain" description="VPS13-like middle region" evidence="4">
    <location>
        <begin position="6"/>
        <end position="371"/>
    </location>
</feature>
<name>A0A8R1DWR8_CAEJA</name>
<organism evidence="7 8">
    <name type="scientific">Caenorhabditis japonica</name>
    <dbReference type="NCBI Taxonomy" id="281687"/>
    <lineage>
        <taxon>Eukaryota</taxon>
        <taxon>Metazoa</taxon>
        <taxon>Ecdysozoa</taxon>
        <taxon>Nematoda</taxon>
        <taxon>Chromadorea</taxon>
        <taxon>Rhabditida</taxon>
        <taxon>Rhabditina</taxon>
        <taxon>Rhabditomorpha</taxon>
        <taxon>Rhabditoidea</taxon>
        <taxon>Rhabditidae</taxon>
        <taxon>Peloderinae</taxon>
        <taxon>Caenorhabditis</taxon>
    </lineage>
</organism>
<feature type="region of interest" description="Disordered" evidence="2">
    <location>
        <begin position="34"/>
        <end position="59"/>
    </location>
</feature>
<dbReference type="Pfam" id="PF25037">
    <property type="entry name" value="VPS13_C"/>
    <property type="match status" value="1"/>
</dbReference>
<feature type="domain" description="Intermembrane lipid transfer protein VPS13-like C-terminal" evidence="6">
    <location>
        <begin position="1584"/>
        <end position="1690"/>
    </location>
</feature>
<feature type="chain" id="PRO_5035881082" evidence="3">
    <location>
        <begin position="18"/>
        <end position="1803"/>
    </location>
</feature>
<dbReference type="Pfam" id="PF25036">
    <property type="entry name" value="VPS13_VAB"/>
    <property type="match status" value="1"/>
</dbReference>
<evidence type="ECO:0000256" key="2">
    <source>
        <dbReference type="SAM" id="MobiDB-lite"/>
    </source>
</evidence>
<dbReference type="InterPro" id="IPR056748">
    <property type="entry name" value="VPS13-like_C"/>
</dbReference>
<dbReference type="EnsemblMetazoa" id="CJA13673.1">
    <property type="protein sequence ID" value="CJA13673.1"/>
    <property type="gene ID" value="WBGene00132877"/>
</dbReference>
<dbReference type="InterPro" id="IPR056747">
    <property type="entry name" value="VPS13-like_M"/>
</dbReference>
<feature type="signal peptide" evidence="3">
    <location>
        <begin position="1"/>
        <end position="17"/>
    </location>
</feature>
<dbReference type="Pfam" id="PF25033">
    <property type="entry name" value="VPS13_M"/>
    <property type="match status" value="1"/>
</dbReference>
<reference evidence="7" key="2">
    <citation type="submission" date="2022-06" db="UniProtKB">
        <authorList>
            <consortium name="EnsemblMetazoa"/>
        </authorList>
    </citation>
    <scope>IDENTIFICATION</scope>
    <source>
        <strain evidence="7">DF5081</strain>
    </source>
</reference>
<feature type="compositionally biased region" description="Low complexity" evidence="2">
    <location>
        <begin position="34"/>
        <end position="46"/>
    </location>
</feature>
<evidence type="ECO:0000259" key="5">
    <source>
        <dbReference type="Pfam" id="PF25036"/>
    </source>
</evidence>
<reference evidence="8" key="1">
    <citation type="submission" date="2010-08" db="EMBL/GenBank/DDBJ databases">
        <authorList>
            <consortium name="Caenorhabditis japonica Sequencing Consortium"/>
            <person name="Wilson R.K."/>
        </authorList>
    </citation>
    <scope>NUCLEOTIDE SEQUENCE [LARGE SCALE GENOMIC DNA]</scope>
    <source>
        <strain evidence="8">DF5081</strain>
    </source>
</reference>
<evidence type="ECO:0000256" key="1">
    <source>
        <dbReference type="ARBA" id="ARBA00006545"/>
    </source>
</evidence>
<protein>
    <submittedName>
        <fullName evidence="7">Uncharacterized protein</fullName>
    </submittedName>
</protein>
<dbReference type="InterPro" id="IPR026847">
    <property type="entry name" value="VPS13"/>
</dbReference>
<dbReference type="Proteomes" id="UP000005237">
    <property type="component" value="Unassembled WGS sequence"/>
</dbReference>
<comment type="similarity">
    <text evidence="1">Belongs to the VPS13 family.</text>
</comment>
<sequence length="1803" mass="200339">MTAFFICLCPEFLGCLTRFFNVPQSDEQLEKEAVAAPTKATTTSAANQAKTSAGPPPPAGTISIDCDLHGVEVILIEDSMHPESTQALILSFNVAAASQPNEETKNTKMNVAMENLTIFSSYYQPSRRNEVTYQVLTPVKIEALVNMNTEKKTTDALLKMSALDIKMSPSIIRLLSAVSAEFAKSSATGDAGNANQKVIKLRKWPQYFDPKPIDQRKYWFFAAPVAQEALEEEEDGEEEGEEAAKKRRGSSMIGKESAKVEIERISFTLEAGTGAIPVPLIAMDMLVNAEAHDWSSAMRLSSGVSLQMSYYNESVSVWEPIIEPVENETGEFDRWKLTMTMKSRNKQDTSDTSPQTDVKIEADKMLNVTVTKSLLSLLNKLSEVFASAAKQITPTQTRHLPGISPFVVLNETGVAVKVLDTETVKVSENGEAVDATHGEFVDVFLKNTKNIKEGDRRVSIDQEEITGDLKFELAGTVRETKIGRAEKRIIHLPKVSDGGQKWIIVAETTIENNRRLVTLNSHVKVTSHLSYPVELYSKRDTTLDLFGTIENGETLPLAVPLLFSPSGDIFLKPVDDKYEVSFESLCWPNFEHNRRQAVRCDADFTDGSFSGIYIESVVHEEKIQDGADGQTTSIYHVHLYPPLEFHNNLPYDIQLELPEQKTLSAGTATLMNVVAGSLVKLSVNYLGEKYVLERPVPEIKEDVEVVALNTETGSEELLLGLHWTSEYGDQKVYLYAPFWLVNNTDKILRHVESSGNMLTNTARGCVPCGKKSVVSSQENDDAVQHLPNENPIILPFPSADLAKKKKARVRIENESEWSEDFPLDTVGNAARITCKGAHNDFDLTVDIKLCQSGLTKIVTFAPFYLASNLGKYPMEIREEGQKAWIDVPAETCVGLWPIERKKRKFMTVRYKEEPTFESLIFPITENYETLCHMAGDAVGVEVTVSTGESSVAIHLSPFAPGMCPVQIMNNLPVPVTFGQKGHKKVSVKMNEFAHFTWASVTDEKILEVTIGDWHFEDKLDQNRFGDLQYDKSVRRFSYYSNFLVGRQRVLLFTPDVDIAKAAYGSWETDIVDMQAEVSLQGFGLSVVDNIVGREIIYMAISSSDILWEEEVKKGRFKPLAVKYMQALEEKYQANLGAPPSEEFESLEGYEVNLNHMIMRKKKGKEVKLRRIFEQGLWASYGKSAQRTRLHAKINHIQIDNQLDACVFPRVLSVVPPPKSVVVDNTPKPFMELSLLQRQPEFSSIAEIEYAHVLIQEFAVQVDQGLINALLLLISGEVARKPYGKEMFDEDLKICHVTLSETARAYRSQRPKSFYNDLHISPIMMHLSFSQGGTSGDAASTGASIPIQSEMISVLLRSVGVTLTELQDVVFKLAYFERKCVFYSPEQLNGEIISHYAKQFIKQVYVLVLGLDIIGNPFGLVRDLSAGVEDLFYQPFQGAIQGPEEFAAGVALGVQSMFGHAVGGAAGAVGRITGTVGKGVAALTFDDDYMKKRQEDLNRKPQSFGEGMARGFKGLGMGVVGGLTGVVTKPIEGARQEGGFGFVKGVGKGLIGVVTRPVSGVVDFASGTMNSVRAVAGTNREAGPLRPPRVLRADKIVKPYSSSDAYGFKVFKDTDRGELAETDEFITYASISDKIVLIVTDRRLVLSKKTDVMGVWQTDWSTEYCKIKAPEFIPNGVKILLKNTAFKIFFSDEKKHRPQAIWKSLKSQGVQPAYIALLQQCYTNCTTTITPFHKKIEIPITRGVRQGDPISPNLFSDCLESVFNKLTWQNLRGDDDNYDHLPGIRINGQNLTHLRFATPGRQAE</sequence>
<keyword evidence="3" id="KW-0732">Signal</keyword>
<dbReference type="PANTHER" id="PTHR16166">
    <property type="entry name" value="VACUOLAR PROTEIN SORTING-ASSOCIATED PROTEIN VPS13"/>
    <property type="match status" value="1"/>
</dbReference>
<proteinExistence type="inferred from homology"/>
<keyword evidence="8" id="KW-1185">Reference proteome</keyword>
<dbReference type="GO" id="GO:0045053">
    <property type="term" value="P:protein retention in Golgi apparatus"/>
    <property type="evidence" value="ECO:0007669"/>
    <property type="project" value="TreeGrafter"/>
</dbReference>
<evidence type="ECO:0000259" key="4">
    <source>
        <dbReference type="Pfam" id="PF25033"/>
    </source>
</evidence>
<dbReference type="PANTHER" id="PTHR16166:SF93">
    <property type="entry name" value="INTERMEMBRANE LIPID TRANSFER PROTEIN VPS13"/>
    <property type="match status" value="1"/>
</dbReference>
<dbReference type="InterPro" id="IPR009543">
    <property type="entry name" value="VPS13_VAB"/>
</dbReference>
<evidence type="ECO:0000313" key="7">
    <source>
        <dbReference type="EnsemblMetazoa" id="CJA13673.1"/>
    </source>
</evidence>
<feature type="domain" description="Vacuolar protein sorting-associated protein 13 VPS13 adaptor binding" evidence="5">
    <location>
        <begin position="469"/>
        <end position="980"/>
    </location>
</feature>
<evidence type="ECO:0000256" key="3">
    <source>
        <dbReference type="SAM" id="SignalP"/>
    </source>
</evidence>
<dbReference type="GO" id="GO:0006623">
    <property type="term" value="P:protein targeting to vacuole"/>
    <property type="evidence" value="ECO:0007669"/>
    <property type="project" value="TreeGrafter"/>
</dbReference>
<feature type="region of interest" description="Disordered" evidence="2">
    <location>
        <begin position="230"/>
        <end position="252"/>
    </location>
</feature>
<feature type="compositionally biased region" description="Acidic residues" evidence="2">
    <location>
        <begin position="230"/>
        <end position="241"/>
    </location>
</feature>
<evidence type="ECO:0000313" key="8">
    <source>
        <dbReference type="Proteomes" id="UP000005237"/>
    </source>
</evidence>
<accession>A0A8R1DWR8</accession>
<evidence type="ECO:0000259" key="6">
    <source>
        <dbReference type="Pfam" id="PF25037"/>
    </source>
</evidence>